<dbReference type="Proteomes" id="UP000748332">
    <property type="component" value="Unassembled WGS sequence"/>
</dbReference>
<evidence type="ECO:0000313" key="2">
    <source>
        <dbReference type="EMBL" id="MCA9375295.1"/>
    </source>
</evidence>
<dbReference type="EMBL" id="JAGQLM010000138">
    <property type="protein sequence ID" value="MCA9375295.1"/>
    <property type="molecule type" value="Genomic_DNA"/>
</dbReference>
<feature type="region of interest" description="Disordered" evidence="1">
    <location>
        <begin position="161"/>
        <end position="180"/>
    </location>
</feature>
<proteinExistence type="predicted"/>
<reference evidence="2" key="2">
    <citation type="journal article" date="2021" name="Microbiome">
        <title>Successional dynamics and alternative stable states in a saline activated sludge microbial community over 9 years.</title>
        <authorList>
            <person name="Wang Y."/>
            <person name="Ye J."/>
            <person name="Ju F."/>
            <person name="Liu L."/>
            <person name="Boyd J.A."/>
            <person name="Deng Y."/>
            <person name="Parks D.H."/>
            <person name="Jiang X."/>
            <person name="Yin X."/>
            <person name="Woodcroft B.J."/>
            <person name="Tyson G.W."/>
            <person name="Hugenholtz P."/>
            <person name="Polz M.F."/>
            <person name="Zhang T."/>
        </authorList>
    </citation>
    <scope>NUCLEOTIDE SEQUENCE</scope>
    <source>
        <strain evidence="2">HKST-UBA16</strain>
    </source>
</reference>
<comment type="caution">
    <text evidence="2">The sequence shown here is derived from an EMBL/GenBank/DDBJ whole genome shotgun (WGS) entry which is preliminary data.</text>
</comment>
<evidence type="ECO:0000313" key="3">
    <source>
        <dbReference type="Proteomes" id="UP000748332"/>
    </source>
</evidence>
<gene>
    <name evidence="2" type="ORF">KC622_03115</name>
</gene>
<organism evidence="2 3">
    <name type="scientific">Candidatus Dojkabacteria bacterium</name>
    <dbReference type="NCBI Taxonomy" id="2099670"/>
    <lineage>
        <taxon>Bacteria</taxon>
        <taxon>Candidatus Dojkabacteria</taxon>
    </lineage>
</organism>
<feature type="region of interest" description="Disordered" evidence="1">
    <location>
        <begin position="88"/>
        <end position="108"/>
    </location>
</feature>
<dbReference type="AlphaFoldDB" id="A0A955HXP2"/>
<name>A0A955HXP2_9BACT</name>
<reference evidence="2" key="1">
    <citation type="submission" date="2020-04" db="EMBL/GenBank/DDBJ databases">
        <authorList>
            <person name="Zhang T."/>
        </authorList>
    </citation>
    <scope>NUCLEOTIDE SEQUENCE</scope>
    <source>
        <strain evidence="2">HKST-UBA16</strain>
    </source>
</reference>
<accession>A0A955HXP2</accession>
<protein>
    <submittedName>
        <fullName evidence="2">Uncharacterized protein</fullName>
    </submittedName>
</protein>
<sequence length="180" mass="19756">MTAPKAKKTEENEKGVQLIVFSPINSDLEDEDSFIYMVCPSSLKVVEVIEKTGDDAEEYLALLNKKKVRSSVSPKTFIEELGNTPEVESGLLENNSSPSLDEELSENVASLEDEVDEDIITYASEALTDIFPDDSGSDDHQSDVSDVDMAEALALLDADSDADFPDLNDFKDDDDNLPEL</sequence>
<evidence type="ECO:0000256" key="1">
    <source>
        <dbReference type="SAM" id="MobiDB-lite"/>
    </source>
</evidence>